<dbReference type="RefSeq" id="WP_140799352.1">
    <property type="nucleotide sequence ID" value="NZ_CP017173.1"/>
</dbReference>
<feature type="chain" id="PRO_5042270471" description="Lipoprotein" evidence="1">
    <location>
        <begin position="21"/>
        <end position="361"/>
    </location>
</feature>
<evidence type="ECO:0008006" key="4">
    <source>
        <dbReference type="Google" id="ProtNLM"/>
    </source>
</evidence>
<protein>
    <recommendedName>
        <fullName evidence="4">Lipoprotein</fullName>
    </recommendedName>
</protein>
<reference evidence="2 3" key="1">
    <citation type="journal article" date="2019" name="Science">
        <title>Social genes are selection hotspots in kin groups of a soil microbe.</title>
        <authorList>
            <person name="Wielgoss S."/>
            <person name="Wolfensberger R."/>
            <person name="Sun L."/>
            <person name="Fiegna F."/>
            <person name="Velicer G.J."/>
        </authorList>
    </citation>
    <scope>NUCLEOTIDE SEQUENCE [LARGE SCALE GENOMIC DNA]</scope>
    <source>
        <strain evidence="2 3">MC3.5.9c15</strain>
    </source>
</reference>
<sequence length="361" mass="37017">MASIRAIALSCIVVLGFVAACGDDSPPTPTDPPDAAEPETCDSVGVALCGDTCTSIETDPAHCGGCDQACGTAEACEGGVCVARCQIGDQQVASGAVNSANSCEQCEPATSATTWTQRTDGTQCNPGQVCSDGACNPKCFIDGTLYAEGTANPANACETCSPAASTTNWTARASIPLLNGGDDITEQGWTTVAQTPNTLTYGADYVRLSTSTNSDSATSGQLLITRADAFDGTKPFKLQVTMQVESVNDHNVLDSGAAILGSFTRPFGNAVDRSQMIYLDSAAIGWADNTQSAAFSVTDGAYHVYELAVDAAKVATVSIDGVAKLTRTHFTTNGTLAIGDQTNDASVNGAVRIKSVALMCP</sequence>
<dbReference type="AlphaFoldDB" id="A0AAE6G360"/>
<gene>
    <name evidence="2" type="ORF">BHS09_24750</name>
</gene>
<dbReference type="PROSITE" id="PS51257">
    <property type="entry name" value="PROKAR_LIPOPROTEIN"/>
    <property type="match status" value="1"/>
</dbReference>
<accession>A0AAE6G360</accession>
<dbReference type="Proteomes" id="UP000320179">
    <property type="component" value="Chromosome"/>
</dbReference>
<dbReference type="EMBL" id="CP017174">
    <property type="protein sequence ID" value="QDE69927.1"/>
    <property type="molecule type" value="Genomic_DNA"/>
</dbReference>
<evidence type="ECO:0000256" key="1">
    <source>
        <dbReference type="SAM" id="SignalP"/>
    </source>
</evidence>
<organism evidence="2 3">
    <name type="scientific">Myxococcus xanthus</name>
    <dbReference type="NCBI Taxonomy" id="34"/>
    <lineage>
        <taxon>Bacteria</taxon>
        <taxon>Pseudomonadati</taxon>
        <taxon>Myxococcota</taxon>
        <taxon>Myxococcia</taxon>
        <taxon>Myxococcales</taxon>
        <taxon>Cystobacterineae</taxon>
        <taxon>Myxococcaceae</taxon>
        <taxon>Myxococcus</taxon>
    </lineage>
</organism>
<keyword evidence="1" id="KW-0732">Signal</keyword>
<feature type="signal peptide" evidence="1">
    <location>
        <begin position="1"/>
        <end position="20"/>
    </location>
</feature>
<name>A0AAE6G360_MYXXA</name>
<proteinExistence type="predicted"/>
<evidence type="ECO:0000313" key="2">
    <source>
        <dbReference type="EMBL" id="QDE69927.1"/>
    </source>
</evidence>
<evidence type="ECO:0000313" key="3">
    <source>
        <dbReference type="Proteomes" id="UP000320179"/>
    </source>
</evidence>